<dbReference type="InterPro" id="IPR027417">
    <property type="entry name" value="P-loop_NTPase"/>
</dbReference>
<feature type="domain" description="ABC transporter" evidence="13">
    <location>
        <begin position="337"/>
        <end position="573"/>
    </location>
</feature>
<evidence type="ECO:0000256" key="5">
    <source>
        <dbReference type="ARBA" id="ARBA00022692"/>
    </source>
</evidence>
<evidence type="ECO:0000313" key="14">
    <source>
        <dbReference type="EMBL" id="SQC93004.1"/>
    </source>
</evidence>
<keyword evidence="3" id="KW-0813">Transport</keyword>
<keyword evidence="9 12" id="KW-1133">Transmembrane helix</keyword>
<keyword evidence="5 12" id="KW-0812">Transmembrane</keyword>
<evidence type="ECO:0000256" key="10">
    <source>
        <dbReference type="ARBA" id="ARBA00023136"/>
    </source>
</evidence>
<dbReference type="GO" id="GO:0005886">
    <property type="term" value="C:plasma membrane"/>
    <property type="evidence" value="ECO:0007669"/>
    <property type="project" value="UniProtKB-SubCell"/>
</dbReference>
<dbReference type="PROSITE" id="PS00211">
    <property type="entry name" value="ABC_TRANSPORTER_1"/>
    <property type="match status" value="1"/>
</dbReference>
<keyword evidence="7 14" id="KW-0067">ATP-binding</keyword>
<keyword evidence="10 12" id="KW-0472">Membrane</keyword>
<evidence type="ECO:0000256" key="6">
    <source>
        <dbReference type="ARBA" id="ARBA00022741"/>
    </source>
</evidence>
<evidence type="ECO:0000256" key="3">
    <source>
        <dbReference type="ARBA" id="ARBA00022448"/>
    </source>
</evidence>
<dbReference type="InterPro" id="IPR003439">
    <property type="entry name" value="ABC_transporter-like_ATP-bd"/>
</dbReference>
<dbReference type="GO" id="GO:0016887">
    <property type="term" value="F:ATP hydrolysis activity"/>
    <property type="evidence" value="ECO:0007669"/>
    <property type="project" value="InterPro"/>
</dbReference>
<dbReference type="Gene3D" id="1.10.3470.10">
    <property type="entry name" value="ABC transporter involved in vitamin B12 uptake, BtuC"/>
    <property type="match status" value="1"/>
</dbReference>
<feature type="transmembrane region" description="Helical" evidence="12">
    <location>
        <begin position="147"/>
        <end position="168"/>
    </location>
</feature>
<dbReference type="EC" id="3.6.3.-" evidence="14"/>
<accession>A0A2X3JDD4</accession>
<dbReference type="SUPFAM" id="SSF52540">
    <property type="entry name" value="P-loop containing nucleoside triphosphate hydrolases"/>
    <property type="match status" value="1"/>
</dbReference>
<feature type="transmembrane region" description="Helical" evidence="12">
    <location>
        <begin position="12"/>
        <end position="39"/>
    </location>
</feature>
<feature type="transmembrane region" description="Helical" evidence="12">
    <location>
        <begin position="88"/>
        <end position="109"/>
    </location>
</feature>
<sequence>MIRRPLPHHALCLMGLVLLAMALIAANLGAMRLSVAVLWQAHDTTLRDIWLNIRLPRVLLAALIGGALALSGCVMQGLFRNPLADPGLLGISSGAALAVGLSIVMPLALPAVLALYVPMLAAFIGSLAVTLAIFLLSRKGANSLSRLLLVGIAINALCGAAVGVLSWISNDAQLRQLSLWGMGSLGQAQWSTLLATASLILPASLGIWLLSKRLNLLQLGDEEAHYLGVDVKTTQRHLLILSALLVAASVAISGVIGFVGLVVPHLVRNVAGVRSSLAGARLHAGGRYAAAGSRYAGANDCRARRNAGGLADQPDWRPLVPGDDFPQQGEREMNDILSTHDISLKLGHRYLIDNVNVSLKPGEVVALIGPNGAGKSTLLRLLTGFQQPDSGHVALAGHDLNQWSNEALSRKRAVMRQQSSMAFSWTVEDVIAMGRAPWPQASTASVVAEVMALTGCDDLSGRDFCRLSGGEQQRVQLARALAQLWCDGQPHGWLFLDEPTSALDLYHQQHVLRLLRRLAQMGTLSVCVVLHDLNLAALWADRIVLLHKGRLVADGTPDEVLEEQTLQRWYQADLRVFRHPEHPVPQVGLRQ</sequence>
<dbReference type="GO" id="GO:0022857">
    <property type="term" value="F:transmembrane transporter activity"/>
    <property type="evidence" value="ECO:0007669"/>
    <property type="project" value="InterPro"/>
</dbReference>
<dbReference type="STRING" id="158822.LH23_14700"/>
<dbReference type="SUPFAM" id="SSF81345">
    <property type="entry name" value="ABC transporter involved in vitamin B12 uptake, BtuC"/>
    <property type="match status" value="1"/>
</dbReference>
<evidence type="ECO:0000256" key="4">
    <source>
        <dbReference type="ARBA" id="ARBA00022475"/>
    </source>
</evidence>
<keyword evidence="4" id="KW-1003">Cell membrane</keyword>
<proteinExistence type="inferred from homology"/>
<evidence type="ECO:0000256" key="12">
    <source>
        <dbReference type="SAM" id="Phobius"/>
    </source>
</evidence>
<dbReference type="InterPro" id="IPR003593">
    <property type="entry name" value="AAA+_ATPase"/>
</dbReference>
<evidence type="ECO:0000256" key="11">
    <source>
        <dbReference type="ARBA" id="ARBA00037066"/>
    </source>
</evidence>
<evidence type="ECO:0000256" key="8">
    <source>
        <dbReference type="ARBA" id="ARBA00022967"/>
    </source>
</evidence>
<keyword evidence="14" id="KW-0378">Hydrolase</keyword>
<gene>
    <name evidence="14" type="primary">hmuV</name>
    <name evidence="14" type="ORF">NCTC12120_06113</name>
</gene>
<feature type="transmembrane region" description="Helical" evidence="12">
    <location>
        <begin position="238"/>
        <end position="263"/>
    </location>
</feature>
<feature type="transmembrane region" description="Helical" evidence="12">
    <location>
        <begin position="59"/>
        <end position="79"/>
    </location>
</feature>
<dbReference type="GO" id="GO:0005524">
    <property type="term" value="F:ATP binding"/>
    <property type="evidence" value="ECO:0007669"/>
    <property type="project" value="UniProtKB-KW"/>
</dbReference>
<dbReference type="Pfam" id="PF00005">
    <property type="entry name" value="ABC_tran"/>
    <property type="match status" value="1"/>
</dbReference>
<name>A0A2X3JDD4_9ENTR</name>
<keyword evidence="6" id="KW-0547">Nucleotide-binding</keyword>
<comment type="similarity">
    <text evidence="2">Belongs to the binding-protein-dependent transport system permease family. FecCD subfamily.</text>
</comment>
<dbReference type="CDD" id="cd06550">
    <property type="entry name" value="TM_ABC_iron-siderophores_like"/>
    <property type="match status" value="1"/>
</dbReference>
<keyword evidence="8" id="KW-1278">Translocase</keyword>
<dbReference type="EMBL" id="UAVU01000010">
    <property type="protein sequence ID" value="SQC93004.1"/>
    <property type="molecule type" value="Genomic_DNA"/>
</dbReference>
<reference evidence="14 15" key="1">
    <citation type="submission" date="2018-06" db="EMBL/GenBank/DDBJ databases">
        <authorList>
            <consortium name="Pathogen Informatics"/>
            <person name="Doyle S."/>
        </authorList>
    </citation>
    <scope>NUCLEOTIDE SEQUENCE [LARGE SCALE GENOMIC DNA]</scope>
    <source>
        <strain evidence="14 15">NCTC12120</strain>
    </source>
</reference>
<evidence type="ECO:0000256" key="9">
    <source>
        <dbReference type="ARBA" id="ARBA00022989"/>
    </source>
</evidence>
<evidence type="ECO:0000259" key="13">
    <source>
        <dbReference type="PROSITE" id="PS50893"/>
    </source>
</evidence>
<evidence type="ECO:0000256" key="1">
    <source>
        <dbReference type="ARBA" id="ARBA00004651"/>
    </source>
</evidence>
<dbReference type="Gene3D" id="3.40.50.300">
    <property type="entry name" value="P-loop containing nucleotide triphosphate hydrolases"/>
    <property type="match status" value="1"/>
</dbReference>
<comment type="function">
    <text evidence="11">Part of the ABC transporter complex HmuTUV involved in hemin import. Responsible for energy coupling to the transport system.</text>
</comment>
<dbReference type="InterPro" id="IPR000522">
    <property type="entry name" value="ABC_transptr_permease_BtuC"/>
</dbReference>
<dbReference type="CDD" id="cd03214">
    <property type="entry name" value="ABC_Iron-Siderophores_B12_Hemin"/>
    <property type="match status" value="1"/>
</dbReference>
<evidence type="ECO:0000313" key="15">
    <source>
        <dbReference type="Proteomes" id="UP000251197"/>
    </source>
</evidence>
<dbReference type="PANTHER" id="PTHR42794:SF1">
    <property type="entry name" value="HEMIN IMPORT ATP-BINDING PROTEIN HMUV"/>
    <property type="match status" value="1"/>
</dbReference>
<feature type="transmembrane region" description="Helical" evidence="12">
    <location>
        <begin position="115"/>
        <end position="135"/>
    </location>
</feature>
<dbReference type="InterPro" id="IPR037294">
    <property type="entry name" value="ABC_BtuC-like"/>
</dbReference>
<dbReference type="Proteomes" id="UP000251197">
    <property type="component" value="Unassembled WGS sequence"/>
</dbReference>
<feature type="transmembrane region" description="Helical" evidence="12">
    <location>
        <begin position="188"/>
        <end position="210"/>
    </location>
</feature>
<protein>
    <submittedName>
        <fullName evidence="14">Hemin import ATP-binding protein HmuV</fullName>
        <ecNumber evidence="14">3.6.3.-</ecNumber>
    </submittedName>
</protein>
<dbReference type="Pfam" id="PF01032">
    <property type="entry name" value="FecCD"/>
    <property type="match status" value="1"/>
</dbReference>
<evidence type="ECO:0000256" key="7">
    <source>
        <dbReference type="ARBA" id="ARBA00022840"/>
    </source>
</evidence>
<comment type="subcellular location">
    <subcellularLocation>
        <location evidence="1">Cell membrane</location>
        <topology evidence="1">Multi-pass membrane protein</topology>
    </subcellularLocation>
</comment>
<organism evidence="14 15">
    <name type="scientific">Cedecea neteri</name>
    <dbReference type="NCBI Taxonomy" id="158822"/>
    <lineage>
        <taxon>Bacteria</taxon>
        <taxon>Pseudomonadati</taxon>
        <taxon>Pseudomonadota</taxon>
        <taxon>Gammaproteobacteria</taxon>
        <taxon>Enterobacterales</taxon>
        <taxon>Enterobacteriaceae</taxon>
        <taxon>Cedecea</taxon>
    </lineage>
</organism>
<dbReference type="InterPro" id="IPR017871">
    <property type="entry name" value="ABC_transporter-like_CS"/>
</dbReference>
<evidence type="ECO:0000256" key="2">
    <source>
        <dbReference type="ARBA" id="ARBA00007935"/>
    </source>
</evidence>
<dbReference type="SMART" id="SM00382">
    <property type="entry name" value="AAA"/>
    <property type="match status" value="1"/>
</dbReference>
<dbReference type="PROSITE" id="PS50893">
    <property type="entry name" value="ABC_TRANSPORTER_2"/>
    <property type="match status" value="1"/>
</dbReference>
<dbReference type="NCBIfam" id="NF010068">
    <property type="entry name" value="PRK13548.1"/>
    <property type="match status" value="1"/>
</dbReference>
<dbReference type="AlphaFoldDB" id="A0A2X3JDD4"/>
<dbReference type="PANTHER" id="PTHR42794">
    <property type="entry name" value="HEMIN IMPORT ATP-BINDING PROTEIN HMUV"/>
    <property type="match status" value="1"/>
</dbReference>